<reference evidence="1" key="1">
    <citation type="submission" date="2023-03" db="EMBL/GenBank/DDBJ databases">
        <authorList>
            <person name="Julca I."/>
        </authorList>
    </citation>
    <scope>NUCLEOTIDE SEQUENCE</scope>
</reference>
<organism evidence="1 2">
    <name type="scientific">Oldenlandia corymbosa var. corymbosa</name>
    <dbReference type="NCBI Taxonomy" id="529605"/>
    <lineage>
        <taxon>Eukaryota</taxon>
        <taxon>Viridiplantae</taxon>
        <taxon>Streptophyta</taxon>
        <taxon>Embryophyta</taxon>
        <taxon>Tracheophyta</taxon>
        <taxon>Spermatophyta</taxon>
        <taxon>Magnoliopsida</taxon>
        <taxon>eudicotyledons</taxon>
        <taxon>Gunneridae</taxon>
        <taxon>Pentapetalae</taxon>
        <taxon>asterids</taxon>
        <taxon>lamiids</taxon>
        <taxon>Gentianales</taxon>
        <taxon>Rubiaceae</taxon>
        <taxon>Rubioideae</taxon>
        <taxon>Spermacoceae</taxon>
        <taxon>Hedyotis-Oldenlandia complex</taxon>
        <taxon>Oldenlandia</taxon>
    </lineage>
</organism>
<sequence>MLIKINYMCIGELQKAITLIGFASSFGSWVVDQVNRSGNVQKLHSLGDEGFPVCQVDKVPGRRSLGHSLEYLSQEHHQRYPLHELHLQKLSILTLQRGKRSLFCLF</sequence>
<proteinExistence type="predicted"/>
<dbReference type="AlphaFoldDB" id="A0AAV1CE99"/>
<accession>A0AAV1CE99</accession>
<keyword evidence="2" id="KW-1185">Reference proteome</keyword>
<evidence type="ECO:0000313" key="2">
    <source>
        <dbReference type="Proteomes" id="UP001161247"/>
    </source>
</evidence>
<gene>
    <name evidence="1" type="ORF">OLC1_LOCUS4537</name>
</gene>
<name>A0AAV1CE99_OLDCO</name>
<protein>
    <submittedName>
        <fullName evidence="1">OLC1v1028410C1</fullName>
    </submittedName>
</protein>
<dbReference type="EMBL" id="OX459119">
    <property type="protein sequence ID" value="CAI9093013.1"/>
    <property type="molecule type" value="Genomic_DNA"/>
</dbReference>
<dbReference type="Proteomes" id="UP001161247">
    <property type="component" value="Chromosome 2"/>
</dbReference>
<evidence type="ECO:0000313" key="1">
    <source>
        <dbReference type="EMBL" id="CAI9093013.1"/>
    </source>
</evidence>